<evidence type="ECO:0000313" key="2">
    <source>
        <dbReference type="Proteomes" id="UP000663879"/>
    </source>
</evidence>
<dbReference type="AlphaFoldDB" id="A0A814HMA8"/>
<comment type="caution">
    <text evidence="1">The sequence shown here is derived from an EMBL/GenBank/DDBJ whole genome shotgun (WGS) entry which is preliminary data.</text>
</comment>
<protein>
    <submittedName>
        <fullName evidence="1">Uncharacterized protein</fullName>
    </submittedName>
</protein>
<name>A0A814HMA8_9BILA</name>
<organism evidence="1 2">
    <name type="scientific">Brachionus calyciflorus</name>
    <dbReference type="NCBI Taxonomy" id="104777"/>
    <lineage>
        <taxon>Eukaryota</taxon>
        <taxon>Metazoa</taxon>
        <taxon>Spiralia</taxon>
        <taxon>Gnathifera</taxon>
        <taxon>Rotifera</taxon>
        <taxon>Eurotatoria</taxon>
        <taxon>Monogononta</taxon>
        <taxon>Pseudotrocha</taxon>
        <taxon>Ploima</taxon>
        <taxon>Brachionidae</taxon>
        <taxon>Brachionus</taxon>
    </lineage>
</organism>
<evidence type="ECO:0000313" key="1">
    <source>
        <dbReference type="EMBL" id="CAF1011998.1"/>
    </source>
</evidence>
<keyword evidence="2" id="KW-1185">Reference proteome</keyword>
<dbReference type="Proteomes" id="UP000663879">
    <property type="component" value="Unassembled WGS sequence"/>
</dbReference>
<gene>
    <name evidence="1" type="ORF">OXX778_LOCUS16939</name>
</gene>
<dbReference type="EMBL" id="CAJNOC010004168">
    <property type="protein sequence ID" value="CAF1011998.1"/>
    <property type="molecule type" value="Genomic_DNA"/>
</dbReference>
<accession>A0A814HMA8</accession>
<sequence length="433" mass="51545">MLQNLTLILLIGAIYLGYFRNSEKKYIFNNFDPSLKQFPLIYEENFFDSKSLEKLDKIVKSTGEAKPIEDPDCRHPYMVSKNNNTFCAFPSRIDIGEHYLKTGGFENHMEKYETMTARVMTFRHKFLDEHSENSLKEIYGDKFLFKAREICHKNDPNNYKLNNLIISLFQFDVILMLPGQELPMHLDIPYFWGADRKNIPHWLLSLMKQSSLFDEHFIPQVQGVSWLSRHQYKKLEIESAKNGGNFYFYPYVEEKEKFVLAKSEYNSALLVDGTQVVHGVERFKSEFEQPPLEKNKKYYLSYEANEDSWGLYDQNDKKIKEYKNDDLRVSLVWRVHCFKDMDEKVKYDNQKNDDRLSVETVLDIFKNDMKARNKNLDENMSNLEFLIKLIEEYSVYSNKIQNGLPVFNYCLIPLVMPKILNDYFFNYLFYFIC</sequence>
<dbReference type="OrthoDB" id="9986440at2759"/>
<reference evidence="1" key="1">
    <citation type="submission" date="2021-02" db="EMBL/GenBank/DDBJ databases">
        <authorList>
            <person name="Nowell W R."/>
        </authorList>
    </citation>
    <scope>NUCLEOTIDE SEQUENCE</scope>
    <source>
        <strain evidence="1">Ploen Becks lab</strain>
    </source>
</reference>
<proteinExistence type="predicted"/>